<dbReference type="SUPFAM" id="SSF161070">
    <property type="entry name" value="SNF-like"/>
    <property type="match status" value="1"/>
</dbReference>
<dbReference type="InterPro" id="IPR047218">
    <property type="entry name" value="YocR/YhdH-like"/>
</dbReference>
<evidence type="ECO:0000256" key="5">
    <source>
        <dbReference type="ARBA" id="ARBA00023136"/>
    </source>
</evidence>
<dbReference type="Proteomes" id="UP000249396">
    <property type="component" value="Unassembled WGS sequence"/>
</dbReference>
<feature type="transmembrane region" description="Helical" evidence="7">
    <location>
        <begin position="350"/>
        <end position="372"/>
    </location>
</feature>
<feature type="transmembrane region" description="Helical" evidence="7">
    <location>
        <begin position="12"/>
        <end position="32"/>
    </location>
</feature>
<comment type="similarity">
    <text evidence="6">Belongs to the sodium:neurotransmitter symporter (SNF) (TC 2.A.22) family.</text>
</comment>
<dbReference type="InterPro" id="IPR037272">
    <property type="entry name" value="SNS_sf"/>
</dbReference>
<keyword evidence="2 6" id="KW-0813">Transport</keyword>
<dbReference type="PRINTS" id="PR00176">
    <property type="entry name" value="NANEUSMPORT"/>
</dbReference>
<reference evidence="8 9" key="1">
    <citation type="journal article" date="2018" name="Aquat. Microb. Ecol.">
        <title>Gammaproteobacterial methanotrophs dominate.</title>
        <authorList>
            <person name="Rissanen A.J."/>
            <person name="Saarenheimo J."/>
            <person name="Tiirola M."/>
            <person name="Peura S."/>
            <person name="Aalto S.L."/>
            <person name="Karvinen A."/>
            <person name="Nykanen H."/>
        </authorList>
    </citation>
    <scope>NUCLEOTIDE SEQUENCE [LARGE SCALE GENOMIC DNA]</scope>
    <source>
        <strain evidence="8">AMbin10</strain>
    </source>
</reference>
<evidence type="ECO:0000256" key="1">
    <source>
        <dbReference type="ARBA" id="ARBA00004141"/>
    </source>
</evidence>
<name>A0A2W4QKK8_9GAMM</name>
<keyword evidence="4 7" id="KW-1133">Transmembrane helix</keyword>
<evidence type="ECO:0000256" key="4">
    <source>
        <dbReference type="ARBA" id="ARBA00022989"/>
    </source>
</evidence>
<feature type="transmembrane region" description="Helical" evidence="7">
    <location>
        <begin position="183"/>
        <end position="203"/>
    </location>
</feature>
<dbReference type="GO" id="GO:0015293">
    <property type="term" value="F:symporter activity"/>
    <property type="evidence" value="ECO:0007669"/>
    <property type="project" value="UniProtKB-KW"/>
</dbReference>
<gene>
    <name evidence="8" type="ORF">DM484_27495</name>
</gene>
<dbReference type="NCBIfam" id="NF037979">
    <property type="entry name" value="Na_transp"/>
    <property type="match status" value="1"/>
</dbReference>
<dbReference type="GO" id="GO:0016020">
    <property type="term" value="C:membrane"/>
    <property type="evidence" value="ECO:0007669"/>
    <property type="project" value="UniProtKB-SubCell"/>
</dbReference>
<keyword evidence="5 7" id="KW-0472">Membrane</keyword>
<evidence type="ECO:0000256" key="7">
    <source>
        <dbReference type="SAM" id="Phobius"/>
    </source>
</evidence>
<feature type="transmembrane region" description="Helical" evidence="7">
    <location>
        <begin position="431"/>
        <end position="451"/>
    </location>
</feature>
<dbReference type="PANTHER" id="PTHR42948">
    <property type="entry name" value="TRANSPORTER"/>
    <property type="match status" value="1"/>
</dbReference>
<dbReference type="AlphaFoldDB" id="A0A2W4QKK8"/>
<organism evidence="8 9">
    <name type="scientific">Candidatus Methylumidiphilus alinenensis</name>
    <dbReference type="NCBI Taxonomy" id="2202197"/>
    <lineage>
        <taxon>Bacteria</taxon>
        <taxon>Pseudomonadati</taxon>
        <taxon>Pseudomonadota</taxon>
        <taxon>Gammaproteobacteria</taxon>
        <taxon>Methylococcales</taxon>
        <taxon>Candidatus Methylumidiphilus</taxon>
    </lineage>
</organism>
<evidence type="ECO:0000313" key="9">
    <source>
        <dbReference type="Proteomes" id="UP000249396"/>
    </source>
</evidence>
<evidence type="ECO:0000313" key="8">
    <source>
        <dbReference type="EMBL" id="PZN70939.1"/>
    </source>
</evidence>
<evidence type="ECO:0000256" key="2">
    <source>
        <dbReference type="ARBA" id="ARBA00022448"/>
    </source>
</evidence>
<dbReference type="CDD" id="cd10336">
    <property type="entry name" value="SLC6sbd_Tyt1-Like"/>
    <property type="match status" value="1"/>
</dbReference>
<evidence type="ECO:0000256" key="3">
    <source>
        <dbReference type="ARBA" id="ARBA00022692"/>
    </source>
</evidence>
<comment type="caution">
    <text evidence="8">The sequence shown here is derived from an EMBL/GenBank/DDBJ whole genome shotgun (WGS) entry which is preliminary data.</text>
</comment>
<feature type="transmembrane region" description="Helical" evidence="7">
    <location>
        <begin position="392"/>
        <end position="410"/>
    </location>
</feature>
<feature type="transmembrane region" description="Helical" evidence="7">
    <location>
        <begin position="151"/>
        <end position="171"/>
    </location>
</feature>
<dbReference type="InterPro" id="IPR000175">
    <property type="entry name" value="Na/ntran_symport"/>
</dbReference>
<feature type="transmembrane region" description="Helical" evidence="7">
    <location>
        <begin position="98"/>
        <end position="123"/>
    </location>
</feature>
<dbReference type="PROSITE" id="PS00610">
    <property type="entry name" value="NA_NEUROTRAN_SYMP_1"/>
    <property type="match status" value="1"/>
</dbReference>
<dbReference type="PANTHER" id="PTHR42948:SF1">
    <property type="entry name" value="TRANSPORTER"/>
    <property type="match status" value="1"/>
</dbReference>
<dbReference type="EMBL" id="QJPH01000539">
    <property type="protein sequence ID" value="PZN70939.1"/>
    <property type="molecule type" value="Genomic_DNA"/>
</dbReference>
<evidence type="ECO:0000256" key="6">
    <source>
        <dbReference type="RuleBase" id="RU003732"/>
    </source>
</evidence>
<keyword evidence="3 6" id="KW-0812">Transmembrane</keyword>
<dbReference type="PROSITE" id="PS50267">
    <property type="entry name" value="NA_NEUROTRAN_SYMP_3"/>
    <property type="match status" value="1"/>
</dbReference>
<protein>
    <recommendedName>
        <fullName evidence="6">Transporter</fullName>
    </recommendedName>
</protein>
<feature type="transmembrane region" description="Helical" evidence="7">
    <location>
        <begin position="309"/>
        <end position="338"/>
    </location>
</feature>
<comment type="subcellular location">
    <subcellularLocation>
        <location evidence="1">Membrane</location>
        <topology evidence="1">Multi-pass membrane protein</topology>
    </subcellularLocation>
</comment>
<sequence length="452" mass="49190">MTEQRFVHAQWSSRLAFILAASGSAIGLGNIWKFPYLAGDNGGGAFVLVYLLSVVAIGIPIMIAETMLGRRGKQSPINTMRSLAEDAKASPLWRYAGWLGVVSGFLILSYYSVIAGWAMAYFFKINSALFEHIDAASSTRLFENFKASPEFLGIWHTFFMVATMFIVSRGVSGGLERLSRFMMPALLLMLLVLDVYAMNSGGFGKGMAFLFNPDFSKLTGGGVLVALGQAFFSLGLGMGSIMVYGSYLPSDVSIARSSLFVIAADTLVALLAGMAIFPLVFANGLSPSMGPGLIFETLPIAFGQMPGGWLFGMLFFALIFFAAITSSVALIEPAVAFLSENKGMDREKACWFSGAACWFLGLGTVFSFNVWSDVKWFDKTIYEWVDMLTAEIMLPIGGVLVAVFAGWIMSRTDSESELKLQDPRHYQAWLILVRYIAPLGVALVFLDAMGLI</sequence>
<feature type="transmembrane region" description="Helical" evidence="7">
    <location>
        <begin position="223"/>
        <end position="247"/>
    </location>
</feature>
<accession>A0A2W4QKK8</accession>
<keyword evidence="6" id="KW-0769">Symport</keyword>
<proteinExistence type="inferred from homology"/>
<dbReference type="Pfam" id="PF00209">
    <property type="entry name" value="SNF"/>
    <property type="match status" value="2"/>
</dbReference>
<feature type="transmembrane region" description="Helical" evidence="7">
    <location>
        <begin position="44"/>
        <end position="64"/>
    </location>
</feature>
<feature type="transmembrane region" description="Helical" evidence="7">
    <location>
        <begin position="259"/>
        <end position="281"/>
    </location>
</feature>